<dbReference type="PANTHER" id="PTHR30126:SF39">
    <property type="entry name" value="HTH-TYPE TRANSCRIPTIONAL REGULATOR CYSL"/>
    <property type="match status" value="1"/>
</dbReference>
<keyword evidence="4" id="KW-0804">Transcription</keyword>
<evidence type="ECO:0000256" key="3">
    <source>
        <dbReference type="ARBA" id="ARBA00023125"/>
    </source>
</evidence>
<gene>
    <name evidence="6" type="ORF">ACFP57_02875</name>
</gene>
<name>A0ABW1WXF6_9ACTN</name>
<evidence type="ECO:0000256" key="2">
    <source>
        <dbReference type="ARBA" id="ARBA00023015"/>
    </source>
</evidence>
<dbReference type="EMBL" id="JBHSUA010000008">
    <property type="protein sequence ID" value="MFC6395940.1"/>
    <property type="molecule type" value="Genomic_DNA"/>
</dbReference>
<dbReference type="SUPFAM" id="SSF53850">
    <property type="entry name" value="Periplasmic binding protein-like II"/>
    <property type="match status" value="1"/>
</dbReference>
<comment type="similarity">
    <text evidence="1">Belongs to the LysR transcriptional regulatory family.</text>
</comment>
<dbReference type="Gene3D" id="1.10.10.10">
    <property type="entry name" value="Winged helix-like DNA-binding domain superfamily/Winged helix DNA-binding domain"/>
    <property type="match status" value="1"/>
</dbReference>
<organism evidence="6 7">
    <name type="scientific">Luteococcus sanguinis</name>
    <dbReference type="NCBI Taxonomy" id="174038"/>
    <lineage>
        <taxon>Bacteria</taxon>
        <taxon>Bacillati</taxon>
        <taxon>Actinomycetota</taxon>
        <taxon>Actinomycetes</taxon>
        <taxon>Propionibacteriales</taxon>
        <taxon>Propionibacteriaceae</taxon>
        <taxon>Luteococcus</taxon>
    </lineage>
</organism>
<evidence type="ECO:0000256" key="4">
    <source>
        <dbReference type="ARBA" id="ARBA00023163"/>
    </source>
</evidence>
<proteinExistence type="inferred from homology"/>
<protein>
    <submittedName>
        <fullName evidence="6">LysR family transcriptional regulator</fullName>
    </submittedName>
</protein>
<dbReference type="RefSeq" id="WP_343885988.1">
    <property type="nucleotide sequence ID" value="NZ_BAAAKI010000012.1"/>
</dbReference>
<comment type="caution">
    <text evidence="6">The sequence shown here is derived from an EMBL/GenBank/DDBJ whole genome shotgun (WGS) entry which is preliminary data.</text>
</comment>
<evidence type="ECO:0000259" key="5">
    <source>
        <dbReference type="PROSITE" id="PS50931"/>
    </source>
</evidence>
<dbReference type="Pfam" id="PF03466">
    <property type="entry name" value="LysR_substrate"/>
    <property type="match status" value="1"/>
</dbReference>
<keyword evidence="3" id="KW-0238">DNA-binding</keyword>
<dbReference type="PANTHER" id="PTHR30126">
    <property type="entry name" value="HTH-TYPE TRANSCRIPTIONAL REGULATOR"/>
    <property type="match status" value="1"/>
</dbReference>
<dbReference type="Gene3D" id="3.40.190.10">
    <property type="entry name" value="Periplasmic binding protein-like II"/>
    <property type="match status" value="2"/>
</dbReference>
<keyword evidence="2" id="KW-0805">Transcription regulation</keyword>
<dbReference type="InterPro" id="IPR000847">
    <property type="entry name" value="LysR_HTH_N"/>
</dbReference>
<dbReference type="Pfam" id="PF00126">
    <property type="entry name" value="HTH_1"/>
    <property type="match status" value="1"/>
</dbReference>
<dbReference type="InterPro" id="IPR005119">
    <property type="entry name" value="LysR_subst-bd"/>
</dbReference>
<accession>A0ABW1WXF6</accession>
<keyword evidence="7" id="KW-1185">Reference proteome</keyword>
<reference evidence="7" key="1">
    <citation type="journal article" date="2019" name="Int. J. Syst. Evol. Microbiol.">
        <title>The Global Catalogue of Microorganisms (GCM) 10K type strain sequencing project: providing services to taxonomists for standard genome sequencing and annotation.</title>
        <authorList>
            <consortium name="The Broad Institute Genomics Platform"/>
            <consortium name="The Broad Institute Genome Sequencing Center for Infectious Disease"/>
            <person name="Wu L."/>
            <person name="Ma J."/>
        </authorList>
    </citation>
    <scope>NUCLEOTIDE SEQUENCE [LARGE SCALE GENOMIC DNA]</scope>
    <source>
        <strain evidence="7">CGMCC 1.15277</strain>
    </source>
</reference>
<evidence type="ECO:0000313" key="6">
    <source>
        <dbReference type="EMBL" id="MFC6395940.1"/>
    </source>
</evidence>
<feature type="domain" description="HTH lysR-type" evidence="5">
    <location>
        <begin position="6"/>
        <end position="63"/>
    </location>
</feature>
<dbReference type="InterPro" id="IPR036388">
    <property type="entry name" value="WH-like_DNA-bd_sf"/>
</dbReference>
<evidence type="ECO:0000256" key="1">
    <source>
        <dbReference type="ARBA" id="ARBA00009437"/>
    </source>
</evidence>
<dbReference type="SUPFAM" id="SSF46785">
    <property type="entry name" value="Winged helix' DNA-binding domain"/>
    <property type="match status" value="1"/>
</dbReference>
<sequence>MSTPWPDLATLELLVATGRTGSLSAAARELGLAQPNASRSISRLERRLGMQLVTRSRNGSELTTPGRMLAEWARPVLVQAESWREGTNALDTEVPPQFEFAASLSCAEQLAPHWLARLREQVPELVVRMHVVHSPNALAMVTTQEVELAFVEVDQEPEGFHCTTVDVGRLALVVSPAHEWAQRSDEPVTLAELAGAELLVREQESGPREAVDTALGGLQRVGHYRVHTSNSSLAEAALNGEGAALLAEQSTLPYLALGKLVRVPLADPDLFTRRVVAVWTARPLGAAAQALLDLTLADRRRREA</sequence>
<evidence type="ECO:0000313" key="7">
    <source>
        <dbReference type="Proteomes" id="UP001596266"/>
    </source>
</evidence>
<dbReference type="PROSITE" id="PS50931">
    <property type="entry name" value="HTH_LYSR"/>
    <property type="match status" value="1"/>
</dbReference>
<dbReference type="PRINTS" id="PR00039">
    <property type="entry name" value="HTHLYSR"/>
</dbReference>
<dbReference type="InterPro" id="IPR036390">
    <property type="entry name" value="WH_DNA-bd_sf"/>
</dbReference>
<dbReference type="Proteomes" id="UP001596266">
    <property type="component" value="Unassembled WGS sequence"/>
</dbReference>